<name>A0A8G1RZX4_9EURO</name>
<dbReference type="VEuPathDB" id="FungiDB:BO72DRAFT_287803"/>
<dbReference type="EMBL" id="KZ824628">
    <property type="protein sequence ID" value="RAK80741.1"/>
    <property type="molecule type" value="Genomic_DNA"/>
</dbReference>
<proteinExistence type="predicted"/>
<dbReference type="GeneID" id="63857675"/>
<organism evidence="1 2">
    <name type="scientific">Aspergillus fijiensis CBS 313.89</name>
    <dbReference type="NCBI Taxonomy" id="1448319"/>
    <lineage>
        <taxon>Eukaryota</taxon>
        <taxon>Fungi</taxon>
        <taxon>Dikarya</taxon>
        <taxon>Ascomycota</taxon>
        <taxon>Pezizomycotina</taxon>
        <taxon>Eurotiomycetes</taxon>
        <taxon>Eurotiomycetidae</taxon>
        <taxon>Eurotiales</taxon>
        <taxon>Aspergillaceae</taxon>
        <taxon>Aspergillus</taxon>
    </lineage>
</organism>
<evidence type="ECO:0000313" key="2">
    <source>
        <dbReference type="Proteomes" id="UP000249789"/>
    </source>
</evidence>
<dbReference type="Proteomes" id="UP000249789">
    <property type="component" value="Unassembled WGS sequence"/>
</dbReference>
<gene>
    <name evidence="1" type="ORF">BO72DRAFT_287803</name>
</gene>
<sequence>MYCTSNRPAYLLSLTPSGFACRRYKGRCTKKLLNCQLNGWLLSGMCLFLEADRLGSPLASSPHLRHQRYCRWTCSAYQPGLTEAVKLILSCLESWIFFMITPPDDFKIIRSPETTFLRIILSRPASTNAPDLAGAYGIIG</sequence>
<evidence type="ECO:0000313" key="1">
    <source>
        <dbReference type="EMBL" id="RAK80741.1"/>
    </source>
</evidence>
<reference evidence="1 2" key="1">
    <citation type="submission" date="2018-02" db="EMBL/GenBank/DDBJ databases">
        <title>The genomes of Aspergillus section Nigri reveals drivers in fungal speciation.</title>
        <authorList>
            <consortium name="DOE Joint Genome Institute"/>
            <person name="Vesth T.C."/>
            <person name="Nybo J."/>
            <person name="Theobald S."/>
            <person name="Brandl J."/>
            <person name="Frisvad J.C."/>
            <person name="Nielsen K.F."/>
            <person name="Lyhne E.K."/>
            <person name="Kogle M.E."/>
            <person name="Kuo A."/>
            <person name="Riley R."/>
            <person name="Clum A."/>
            <person name="Nolan M."/>
            <person name="Lipzen A."/>
            <person name="Salamov A."/>
            <person name="Henrissat B."/>
            <person name="Wiebenga A."/>
            <person name="De vries R.P."/>
            <person name="Grigoriev I.V."/>
            <person name="Mortensen U.H."/>
            <person name="Andersen M.R."/>
            <person name="Baker S.E."/>
        </authorList>
    </citation>
    <scope>NUCLEOTIDE SEQUENCE [LARGE SCALE GENOMIC DNA]</scope>
    <source>
        <strain evidence="1 2">CBS 313.89</strain>
    </source>
</reference>
<keyword evidence="2" id="KW-1185">Reference proteome</keyword>
<dbReference type="RefSeq" id="XP_040804751.1">
    <property type="nucleotide sequence ID" value="XM_040940342.1"/>
</dbReference>
<dbReference type="PROSITE" id="PS51257">
    <property type="entry name" value="PROKAR_LIPOPROTEIN"/>
    <property type="match status" value="1"/>
</dbReference>
<accession>A0A8G1RZX4</accession>
<protein>
    <submittedName>
        <fullName evidence="1">Uncharacterized protein</fullName>
    </submittedName>
</protein>
<dbReference type="AlphaFoldDB" id="A0A8G1RZX4"/>